<keyword evidence="2" id="KW-0378">Hydrolase</keyword>
<gene>
    <name evidence="2" type="ORF">ABQ292_03470</name>
</gene>
<accession>A0ABV3XCH2</accession>
<sequence length="363" mass="38200">MGTRVAEVLTRAADSAARRHVGFVLGVVDARSGVTTVAGRGTTGRPDGRPVDGTTLFEVGSVTKTFTALLLADAVVRGEVRLDTPLRAVVPAGVRVPSRDGVDITLEDLATHRSGLPHSPLGWVPVLRSGLLTKDDPYAGITVPGLYDALGRARLRRTPGTGRPRYSNFAMAVLGQALADRLGHPDYASLVRARVCEPLGLRDTVVVPAACQVERLAVGHGRRTRPIEPWHLLGVAGAGALRSTADDLLAYLRAHLRPDHTPLAEALALTQRERHRSRLAGGLALAWMRWAGPSGPLLFHGGATGGFRAFTAFAPGAALGVVALSNSTRSPDRAALGLLRDLMRAGSARSGHLPDPPGGLVRD</sequence>
<evidence type="ECO:0000259" key="1">
    <source>
        <dbReference type="Pfam" id="PF00144"/>
    </source>
</evidence>
<dbReference type="EMBL" id="JBFNXQ010000006">
    <property type="protein sequence ID" value="MEX5717426.1"/>
    <property type="molecule type" value="Genomic_DNA"/>
</dbReference>
<dbReference type="InterPro" id="IPR001466">
    <property type="entry name" value="Beta-lactam-related"/>
</dbReference>
<name>A0ABV3XCH2_9ACTN</name>
<dbReference type="PANTHER" id="PTHR46825:SF7">
    <property type="entry name" value="D-ALANYL-D-ALANINE CARBOXYPEPTIDASE"/>
    <property type="match status" value="1"/>
</dbReference>
<dbReference type="EC" id="3.-.-.-" evidence="2"/>
<dbReference type="Proteomes" id="UP001560045">
    <property type="component" value="Unassembled WGS sequence"/>
</dbReference>
<feature type="domain" description="Beta-lactamase-related" evidence="1">
    <location>
        <begin position="18"/>
        <end position="335"/>
    </location>
</feature>
<evidence type="ECO:0000313" key="2">
    <source>
        <dbReference type="EMBL" id="MEX5717426.1"/>
    </source>
</evidence>
<dbReference type="InterPro" id="IPR012338">
    <property type="entry name" value="Beta-lactam/transpept-like"/>
</dbReference>
<protein>
    <submittedName>
        <fullName evidence="2">Serine hydrolase domain-containing protein</fullName>
        <ecNumber evidence="2">3.-.-.-</ecNumber>
    </submittedName>
</protein>
<organism evidence="2 3">
    <name type="scientific">Geodermatophilus maliterrae</name>
    <dbReference type="NCBI Taxonomy" id="3162531"/>
    <lineage>
        <taxon>Bacteria</taxon>
        <taxon>Bacillati</taxon>
        <taxon>Actinomycetota</taxon>
        <taxon>Actinomycetes</taxon>
        <taxon>Geodermatophilales</taxon>
        <taxon>Geodermatophilaceae</taxon>
        <taxon>Geodermatophilus</taxon>
    </lineage>
</organism>
<dbReference type="RefSeq" id="WP_369203250.1">
    <property type="nucleotide sequence ID" value="NZ_JBFNXQ010000006.1"/>
</dbReference>
<dbReference type="InterPro" id="IPR050491">
    <property type="entry name" value="AmpC-like"/>
</dbReference>
<dbReference type="SUPFAM" id="SSF56601">
    <property type="entry name" value="beta-lactamase/transpeptidase-like"/>
    <property type="match status" value="1"/>
</dbReference>
<dbReference type="PANTHER" id="PTHR46825">
    <property type="entry name" value="D-ALANYL-D-ALANINE-CARBOXYPEPTIDASE/ENDOPEPTIDASE AMPH"/>
    <property type="match status" value="1"/>
</dbReference>
<dbReference type="GO" id="GO:0016787">
    <property type="term" value="F:hydrolase activity"/>
    <property type="evidence" value="ECO:0007669"/>
    <property type="project" value="UniProtKB-KW"/>
</dbReference>
<evidence type="ECO:0000313" key="3">
    <source>
        <dbReference type="Proteomes" id="UP001560045"/>
    </source>
</evidence>
<proteinExistence type="predicted"/>
<comment type="caution">
    <text evidence="2">The sequence shown here is derived from an EMBL/GenBank/DDBJ whole genome shotgun (WGS) entry which is preliminary data.</text>
</comment>
<dbReference type="Gene3D" id="3.40.710.10">
    <property type="entry name" value="DD-peptidase/beta-lactamase superfamily"/>
    <property type="match status" value="1"/>
</dbReference>
<reference evidence="2 3" key="1">
    <citation type="submission" date="2024-06" db="EMBL/GenBank/DDBJ databases">
        <title>Draft genome sequence of Geodermatophilus badlandi, a novel member of the Geodermatophilaceae isolated from badland sedimentary rocks in the Red desert, Wyoming, USA.</title>
        <authorList>
            <person name="Ben Tekaya S."/>
            <person name="Nouioui I."/>
            <person name="Flores G.M."/>
            <person name="Shaal M.N."/>
            <person name="Bredoire F."/>
            <person name="Basile F."/>
            <person name="Van Diepen L."/>
            <person name="Ward N.L."/>
        </authorList>
    </citation>
    <scope>NUCLEOTIDE SEQUENCE [LARGE SCALE GENOMIC DNA]</scope>
    <source>
        <strain evidence="2 3">WL48A</strain>
    </source>
</reference>
<dbReference type="Pfam" id="PF00144">
    <property type="entry name" value="Beta-lactamase"/>
    <property type="match status" value="1"/>
</dbReference>
<keyword evidence="3" id="KW-1185">Reference proteome</keyword>